<dbReference type="SUPFAM" id="SSF47598">
    <property type="entry name" value="Ribbon-helix-helix"/>
    <property type="match status" value="1"/>
</dbReference>
<gene>
    <name evidence="1" type="ORF">DFR35_2325</name>
</gene>
<evidence type="ECO:0000313" key="2">
    <source>
        <dbReference type="Proteomes" id="UP000268908"/>
    </source>
</evidence>
<reference evidence="1 2" key="1">
    <citation type="submission" date="2018-10" db="EMBL/GenBank/DDBJ databases">
        <title>Genomic Encyclopedia of Type Strains, Phase IV (KMG-IV): sequencing the most valuable type-strain genomes for metagenomic binning, comparative biology and taxonomic classification.</title>
        <authorList>
            <person name="Goeker M."/>
        </authorList>
    </citation>
    <scope>NUCLEOTIDE SEQUENCE [LARGE SCALE GENOMIC DNA]</scope>
    <source>
        <strain evidence="1 2">DSM 26916</strain>
    </source>
</reference>
<protein>
    <submittedName>
        <fullName evidence="1">Ribbon-helix-helix CopG family protein</fullName>
    </submittedName>
</protein>
<dbReference type="AlphaFoldDB" id="A0A497XAV7"/>
<dbReference type="EMBL" id="RCCI01000006">
    <property type="protein sequence ID" value="RLJ63694.1"/>
    <property type="molecule type" value="Genomic_DNA"/>
</dbReference>
<name>A0A497XAV7_9PROT</name>
<organism evidence="1 2">
    <name type="scientific">Sulfurisoma sediminicola</name>
    <dbReference type="NCBI Taxonomy" id="1381557"/>
    <lineage>
        <taxon>Bacteria</taxon>
        <taxon>Pseudomonadati</taxon>
        <taxon>Pseudomonadota</taxon>
        <taxon>Betaproteobacteria</taxon>
        <taxon>Nitrosomonadales</taxon>
        <taxon>Sterolibacteriaceae</taxon>
        <taxon>Sulfurisoma</taxon>
    </lineage>
</organism>
<dbReference type="Proteomes" id="UP000268908">
    <property type="component" value="Unassembled WGS sequence"/>
</dbReference>
<dbReference type="GO" id="GO:0006355">
    <property type="term" value="P:regulation of DNA-templated transcription"/>
    <property type="evidence" value="ECO:0007669"/>
    <property type="project" value="InterPro"/>
</dbReference>
<dbReference type="InterPro" id="IPR010985">
    <property type="entry name" value="Ribbon_hlx_hlx"/>
</dbReference>
<proteinExistence type="predicted"/>
<keyword evidence="2" id="KW-1185">Reference proteome</keyword>
<evidence type="ECO:0000313" key="1">
    <source>
        <dbReference type="EMBL" id="RLJ63694.1"/>
    </source>
</evidence>
<dbReference type="RefSeq" id="WP_207855800.1">
    <property type="nucleotide sequence ID" value="NZ_BHVV01000003.1"/>
</dbReference>
<accession>A0A497XAV7</accession>
<comment type="caution">
    <text evidence="1">The sequence shown here is derived from an EMBL/GenBank/DDBJ whole genome shotgun (WGS) entry which is preliminary data.</text>
</comment>
<sequence>MATLTMRIDEPMEAELARLAEATHRTKSDLAREMLRRQLAIRRFQALRAQALPHAEAAGYLTDEDVFSSVS</sequence>